<dbReference type="HOGENOM" id="CLU_073603_0_0_4"/>
<feature type="domain" description="BioF2-like acetyltransferase" evidence="1">
    <location>
        <begin position="162"/>
        <end position="285"/>
    </location>
</feature>
<dbReference type="EMBL" id="CP002217">
    <property type="protein sequence ID" value="ADN56745.1"/>
    <property type="molecule type" value="Genomic_DNA"/>
</dbReference>
<dbReference type="Pfam" id="PF13480">
    <property type="entry name" value="Acetyltransf_6"/>
    <property type="match status" value="1"/>
</dbReference>
<sequence length="324" mass="35801">MSIDVIRYQPSLDAAWDAFCASAVNGTFLHTRRFLGYHGHRFADVSAVLMQGDAMVGVFPAAQARGDHSMVVSHPGITYGGIVHDGALSGGKMIEAMEKLREHYCAAGYERLRYKALPYVYQLRPSQDDLYALFRLGARRSRCDLSCTIALDDRARPSERRRRGLKKALKSVVVKAGAQQLRPLWRVLRDNLAREHDAAPVHSVEEMEQLVGLFPDCIEFLCATISDQVEAGVVVFKTRTAWHAQYIAASETAYSVSALDAVFDHAITEAKAAGVRYFDFGTSNESEGTVLNESLYQYKHEYGGGGAVHEYYDVDLLGAQNAGV</sequence>
<proteinExistence type="predicted"/>
<organism evidence="2">
    <name type="scientific">Burkholderia sp. (strain CCGE1003)</name>
    <dbReference type="NCBI Taxonomy" id="640512"/>
    <lineage>
        <taxon>Bacteria</taxon>
        <taxon>Pseudomonadati</taxon>
        <taxon>Pseudomonadota</taxon>
        <taxon>Betaproteobacteria</taxon>
        <taxon>Burkholderiales</taxon>
        <taxon>Burkholderiaceae</taxon>
        <taxon>Burkholderia</taxon>
    </lineage>
</organism>
<dbReference type="Gene3D" id="3.40.630.30">
    <property type="match status" value="1"/>
</dbReference>
<dbReference type="OrthoDB" id="9808687at2"/>
<evidence type="ECO:0000259" key="1">
    <source>
        <dbReference type="Pfam" id="PF13480"/>
    </source>
</evidence>
<dbReference type="SUPFAM" id="SSF55729">
    <property type="entry name" value="Acyl-CoA N-acyltransferases (Nat)"/>
    <property type="match status" value="1"/>
</dbReference>
<dbReference type="InterPro" id="IPR038740">
    <property type="entry name" value="BioF2-like_GNAT_dom"/>
</dbReference>
<accession>E1TA93</accession>
<dbReference type="KEGG" id="bgf:BC1003_0756"/>
<protein>
    <recommendedName>
        <fullName evidence="1">BioF2-like acetyltransferase domain-containing protein</fullName>
    </recommendedName>
</protein>
<dbReference type="InterPro" id="IPR016181">
    <property type="entry name" value="Acyl_CoA_acyltransferase"/>
</dbReference>
<reference evidence="2" key="1">
    <citation type="submission" date="2010-09" db="EMBL/GenBank/DDBJ databases">
        <title>Complete sequence of chromosome1 of Burkholderia sp. CCGE1003.</title>
        <authorList>
            <consortium name="US DOE Joint Genome Institute"/>
            <person name="Lucas S."/>
            <person name="Copeland A."/>
            <person name="Lapidus A."/>
            <person name="Cheng J.-F."/>
            <person name="Bruce D."/>
            <person name="Goodwin L."/>
            <person name="Pitluck S."/>
            <person name="Daligault H."/>
            <person name="Davenport K."/>
            <person name="Detter J.C."/>
            <person name="Han C."/>
            <person name="Tapia R."/>
            <person name="Land M."/>
            <person name="Hauser L."/>
            <person name="Jeffries C."/>
            <person name="Kyrpides N."/>
            <person name="Ivanova N."/>
            <person name="Ovchinnikova G."/>
            <person name="Martinez-Romero E."/>
            <person name="Rogel M.A."/>
            <person name="Auchtung J."/>
            <person name="Tiedje J.M."/>
            <person name="Woyke T."/>
        </authorList>
    </citation>
    <scope>NUCLEOTIDE SEQUENCE</scope>
    <source>
        <strain evidence="2">CCGE1003</strain>
    </source>
</reference>
<dbReference type="AlphaFoldDB" id="E1TA93"/>
<name>E1TA93_BURSG</name>
<dbReference type="STRING" id="640512.BC1003_0756"/>
<evidence type="ECO:0000313" key="2">
    <source>
        <dbReference type="EMBL" id="ADN56745.1"/>
    </source>
</evidence>
<gene>
    <name evidence="2" type="ordered locus">BC1003_0756</name>
</gene>
<dbReference type="eggNOG" id="COG3146">
    <property type="taxonomic scope" value="Bacteria"/>
</dbReference>